<keyword evidence="1" id="KW-0489">Methyltransferase</keyword>
<evidence type="ECO:0000313" key="6">
    <source>
        <dbReference type="Proteomes" id="UP001151287"/>
    </source>
</evidence>
<dbReference type="PANTHER" id="PTHR10509:SF81">
    <property type="entry name" value="CAFFEOYL-COA O-METHYLTRANSFERASE 1"/>
    <property type="match status" value="1"/>
</dbReference>
<evidence type="ECO:0008006" key="7">
    <source>
        <dbReference type="Google" id="ProtNLM"/>
    </source>
</evidence>
<dbReference type="GO" id="GO:0008171">
    <property type="term" value="F:O-methyltransferase activity"/>
    <property type="evidence" value="ECO:0007669"/>
    <property type="project" value="InterPro"/>
</dbReference>
<gene>
    <name evidence="5" type="ORF">LUZ63_002156</name>
</gene>
<dbReference type="EMBL" id="JAMQYH010000001">
    <property type="protein sequence ID" value="KAJ1702377.1"/>
    <property type="molecule type" value="Genomic_DNA"/>
</dbReference>
<dbReference type="CDD" id="cd02440">
    <property type="entry name" value="AdoMet_MTases"/>
    <property type="match status" value="1"/>
</dbReference>
<dbReference type="AlphaFoldDB" id="A0A9Q0CY71"/>
<evidence type="ECO:0000256" key="1">
    <source>
        <dbReference type="ARBA" id="ARBA00022603"/>
    </source>
</evidence>
<dbReference type="InterPro" id="IPR029063">
    <property type="entry name" value="SAM-dependent_MTases_sf"/>
</dbReference>
<keyword evidence="3" id="KW-0949">S-adenosyl-L-methionine</keyword>
<name>A0A9Q0CY71_9POAL</name>
<dbReference type="Pfam" id="PF01596">
    <property type="entry name" value="Methyltransf_3"/>
    <property type="match status" value="1"/>
</dbReference>
<dbReference type="Proteomes" id="UP001151287">
    <property type="component" value="Unassembled WGS sequence"/>
</dbReference>
<evidence type="ECO:0000256" key="2">
    <source>
        <dbReference type="ARBA" id="ARBA00022679"/>
    </source>
</evidence>
<evidence type="ECO:0000256" key="3">
    <source>
        <dbReference type="ARBA" id="ARBA00022691"/>
    </source>
</evidence>
<organism evidence="5 6">
    <name type="scientific">Rhynchospora breviuscula</name>
    <dbReference type="NCBI Taxonomy" id="2022672"/>
    <lineage>
        <taxon>Eukaryota</taxon>
        <taxon>Viridiplantae</taxon>
        <taxon>Streptophyta</taxon>
        <taxon>Embryophyta</taxon>
        <taxon>Tracheophyta</taxon>
        <taxon>Spermatophyta</taxon>
        <taxon>Magnoliopsida</taxon>
        <taxon>Liliopsida</taxon>
        <taxon>Poales</taxon>
        <taxon>Cyperaceae</taxon>
        <taxon>Cyperoideae</taxon>
        <taxon>Rhynchosporeae</taxon>
        <taxon>Rhynchospora</taxon>
    </lineage>
</organism>
<dbReference type="InterPro" id="IPR050362">
    <property type="entry name" value="Cation-dep_OMT"/>
</dbReference>
<dbReference type="PANTHER" id="PTHR10509">
    <property type="entry name" value="O-METHYLTRANSFERASE-RELATED"/>
    <property type="match status" value="1"/>
</dbReference>
<dbReference type="Gene3D" id="3.40.50.150">
    <property type="entry name" value="Vaccinia Virus protein VP39"/>
    <property type="match status" value="1"/>
</dbReference>
<keyword evidence="6" id="KW-1185">Reference proteome</keyword>
<proteinExistence type="inferred from homology"/>
<protein>
    <recommendedName>
        <fullName evidence="7">Caffeoyl-CoA O-methyltransferase</fullName>
    </recommendedName>
</protein>
<evidence type="ECO:0000313" key="5">
    <source>
        <dbReference type="EMBL" id="KAJ1702377.1"/>
    </source>
</evidence>
<comment type="similarity">
    <text evidence="4">Belongs to the class I-like SAM-binding methyltransferase superfamily. Cation-dependent O-methyltransferase family.</text>
</comment>
<dbReference type="InterPro" id="IPR002935">
    <property type="entry name" value="SAM_O-MeTrfase"/>
</dbReference>
<dbReference type="GO" id="GO:0032259">
    <property type="term" value="P:methylation"/>
    <property type="evidence" value="ECO:0007669"/>
    <property type="project" value="UniProtKB-KW"/>
</dbReference>
<comment type="caution">
    <text evidence="5">The sequence shown here is derived from an EMBL/GenBank/DDBJ whole genome shotgun (WGS) entry which is preliminary data.</text>
</comment>
<dbReference type="PROSITE" id="PS51682">
    <property type="entry name" value="SAM_OMT_I"/>
    <property type="match status" value="1"/>
</dbReference>
<accession>A0A9Q0CY71</accession>
<sequence length="237" mass="26718">MENNSAWSGPKSLLKSETLYQYILDTTVYPREPDCLKELRNITANVPRYYMAVPPDEALFLSMLLKLMNAKNTMEIGVFTGYSLLNTALAIPEDGKILAIDINREMYKIGLPVIEKAGMARKIDFREGPAVTILDQLLNEEKYKGLFDFVFVDADKLNYLNYHKRVIELVRVGGLIAYDNSLYSGLVVAPPDEPVYRGNTSNRDAIVELNKVLAADPRIEVCQLSIADGLSLCRRLY</sequence>
<keyword evidence="2" id="KW-0808">Transferase</keyword>
<dbReference type="SUPFAM" id="SSF53335">
    <property type="entry name" value="S-adenosyl-L-methionine-dependent methyltransferases"/>
    <property type="match status" value="1"/>
</dbReference>
<evidence type="ECO:0000256" key="4">
    <source>
        <dbReference type="ARBA" id="ARBA00023453"/>
    </source>
</evidence>
<dbReference type="GO" id="GO:0008757">
    <property type="term" value="F:S-adenosylmethionine-dependent methyltransferase activity"/>
    <property type="evidence" value="ECO:0007669"/>
    <property type="project" value="TreeGrafter"/>
</dbReference>
<reference evidence="5" key="1">
    <citation type="journal article" date="2022" name="Cell">
        <title>Repeat-based holocentromeres influence genome architecture and karyotype evolution.</title>
        <authorList>
            <person name="Hofstatter P.G."/>
            <person name="Thangavel G."/>
            <person name="Lux T."/>
            <person name="Neumann P."/>
            <person name="Vondrak T."/>
            <person name="Novak P."/>
            <person name="Zhang M."/>
            <person name="Costa L."/>
            <person name="Castellani M."/>
            <person name="Scott A."/>
            <person name="Toegelov H."/>
            <person name="Fuchs J."/>
            <person name="Mata-Sucre Y."/>
            <person name="Dias Y."/>
            <person name="Vanzela A.L.L."/>
            <person name="Huettel B."/>
            <person name="Almeida C.C.S."/>
            <person name="Simkova H."/>
            <person name="Souza G."/>
            <person name="Pedrosa-Harand A."/>
            <person name="Macas J."/>
            <person name="Mayer K.F.X."/>
            <person name="Houben A."/>
            <person name="Marques A."/>
        </authorList>
    </citation>
    <scope>NUCLEOTIDE SEQUENCE</scope>
    <source>
        <strain evidence="5">RhyBre1mFocal</strain>
    </source>
</reference>